<keyword evidence="1" id="KW-0051">Antiviral defense</keyword>
<gene>
    <name evidence="3" type="ORF">XD94_0681</name>
</gene>
<evidence type="ECO:0000313" key="4">
    <source>
        <dbReference type="Proteomes" id="UP000054092"/>
    </source>
</evidence>
<sequence length="363" mass="41447">MSLDFFAKTESLKEGIDTLSKEGENKEAEDKVKKYIKYLSNNNHNHGELTDYLIISSYMYSKIINPNAPSLEKLKNQLKKRRSECFGINEKLRNSLSCNLNGNSLSFMPPYSFIIEFDFTLEKPYISKDDENFTIIENSIKREKILDCPYIPGSTWKGCLRSALWHEGMKEDDEQITRIFGNERLTNESFRQGRLHFFPSFFDKADFEIMNPHDRKTRAGTVPILIESIPSGSNSKFSLLYVPFDLTGKEKEESAKQMLEDLKVIAKGIEAMFTVYGLGAKTSSGYGIAKINDGFISINAKDNKVKIDPELPKSFSLNEAKTNLRSTLKNHLNSLPERAFIEKRFDTLMSFKESVGKSIEVVI</sequence>
<dbReference type="Pfam" id="PF03787">
    <property type="entry name" value="RAMPs"/>
    <property type="match status" value="1"/>
</dbReference>
<dbReference type="PANTHER" id="PTHR35579">
    <property type="entry name" value="CRISPR SYSTEM CMS ENDORIBONUCLEASE CSM3"/>
    <property type="match status" value="1"/>
</dbReference>
<name>A0A101HPZ1_9BACT</name>
<dbReference type="PATRIC" id="fig|1184387.3.peg.1063"/>
<comment type="caution">
    <text evidence="3">The sequence shown here is derived from an EMBL/GenBank/DDBJ whole genome shotgun (WGS) entry which is preliminary data.</text>
</comment>
<dbReference type="AlphaFoldDB" id="A0A101HPZ1"/>
<dbReference type="EMBL" id="LGGP01000095">
    <property type="protein sequence ID" value="KUK80941.1"/>
    <property type="molecule type" value="Genomic_DNA"/>
</dbReference>
<evidence type="ECO:0000256" key="1">
    <source>
        <dbReference type="ARBA" id="ARBA00023118"/>
    </source>
</evidence>
<accession>A0A101HPZ1</accession>
<evidence type="ECO:0000313" key="3">
    <source>
        <dbReference type="EMBL" id="KUK80941.1"/>
    </source>
</evidence>
<evidence type="ECO:0000259" key="2">
    <source>
        <dbReference type="Pfam" id="PF03787"/>
    </source>
</evidence>
<dbReference type="Proteomes" id="UP000054092">
    <property type="component" value="Unassembled WGS sequence"/>
</dbReference>
<protein>
    <submittedName>
        <fullName evidence="3">Uncharacterized protein predicted to be involved in DNA repair (RAMP superfamily)</fullName>
    </submittedName>
</protein>
<reference evidence="4" key="1">
    <citation type="journal article" date="2015" name="MBio">
        <title>Genome-Resolved Metagenomic Analysis Reveals Roles for Candidate Phyla and Other Microbial Community Members in Biogeochemical Transformations in Oil Reservoirs.</title>
        <authorList>
            <person name="Hu P."/>
            <person name="Tom L."/>
            <person name="Singh A."/>
            <person name="Thomas B.C."/>
            <person name="Baker B.J."/>
            <person name="Piceno Y.M."/>
            <person name="Andersen G.L."/>
            <person name="Banfield J.F."/>
        </authorList>
    </citation>
    <scope>NUCLEOTIDE SEQUENCE [LARGE SCALE GENOMIC DNA]</scope>
</reference>
<organism evidence="3 4">
    <name type="scientific">Mesotoga prima</name>
    <dbReference type="NCBI Taxonomy" id="1184387"/>
    <lineage>
        <taxon>Bacteria</taxon>
        <taxon>Thermotogati</taxon>
        <taxon>Thermotogota</taxon>
        <taxon>Thermotogae</taxon>
        <taxon>Kosmotogales</taxon>
        <taxon>Kosmotogaceae</taxon>
        <taxon>Mesotoga</taxon>
    </lineage>
</organism>
<feature type="domain" description="CRISPR type III-associated protein" evidence="2">
    <location>
        <begin position="134"/>
        <end position="289"/>
    </location>
</feature>
<dbReference type="PANTHER" id="PTHR35579:SF6">
    <property type="entry name" value="DUF324 DOMAIN-CONTAINING PROTEIN"/>
    <property type="match status" value="1"/>
</dbReference>
<dbReference type="InterPro" id="IPR052216">
    <property type="entry name" value="CRISPR_Csm3_endoribonuclease"/>
</dbReference>
<dbReference type="GO" id="GO:0051607">
    <property type="term" value="P:defense response to virus"/>
    <property type="evidence" value="ECO:0007669"/>
    <property type="project" value="UniProtKB-KW"/>
</dbReference>
<proteinExistence type="predicted"/>
<dbReference type="InterPro" id="IPR005537">
    <property type="entry name" value="RAMP_III_fam"/>
</dbReference>